<accession>A0ABT1ZPQ3</accession>
<reference evidence="1 2" key="1">
    <citation type="submission" date="2022-08" db="EMBL/GenBank/DDBJ databases">
        <title>Reclassification of Massilia species as members of the genera Telluria, Duganella, Pseudoduganella, Mokoshia gen. nov. and Zemynaea gen. nov. using orthogonal and non-orthogonal genome-based approaches.</title>
        <authorList>
            <person name="Bowman J.P."/>
        </authorList>
    </citation>
    <scope>NUCLEOTIDE SEQUENCE [LARGE SCALE GENOMIC DNA]</scope>
    <source>
        <strain evidence="1 2">JCM 31316</strain>
    </source>
</reference>
<protein>
    <submittedName>
        <fullName evidence="1">Uncharacterized protein</fullName>
    </submittedName>
</protein>
<sequence>MFDALTPPIVADMDRFQALVESNPNDPRCRAVVVALEHGAAAFDGWAAEADPALRKEKQTLHAGLLAAAQICQAIRQQNV</sequence>
<name>A0ABT1ZPQ3_9BURK</name>
<keyword evidence="2" id="KW-1185">Reference proteome</keyword>
<gene>
    <name evidence="1" type="ORF">NX784_09825</name>
</gene>
<dbReference type="EMBL" id="JANUGW010000005">
    <property type="protein sequence ID" value="MCS0581890.1"/>
    <property type="molecule type" value="Genomic_DNA"/>
</dbReference>
<evidence type="ECO:0000313" key="1">
    <source>
        <dbReference type="EMBL" id="MCS0581890.1"/>
    </source>
</evidence>
<dbReference type="RefSeq" id="WP_258816458.1">
    <property type="nucleotide sequence ID" value="NZ_JANUGW010000005.1"/>
</dbReference>
<comment type="caution">
    <text evidence="1">The sequence shown here is derived from an EMBL/GenBank/DDBJ whole genome shotgun (WGS) entry which is preliminary data.</text>
</comment>
<proteinExistence type="predicted"/>
<organism evidence="1 2">
    <name type="scientific">Massilia pinisoli</name>
    <dbReference type="NCBI Taxonomy" id="1772194"/>
    <lineage>
        <taxon>Bacteria</taxon>
        <taxon>Pseudomonadati</taxon>
        <taxon>Pseudomonadota</taxon>
        <taxon>Betaproteobacteria</taxon>
        <taxon>Burkholderiales</taxon>
        <taxon>Oxalobacteraceae</taxon>
        <taxon>Telluria group</taxon>
        <taxon>Massilia</taxon>
    </lineage>
</organism>
<dbReference type="Proteomes" id="UP001204151">
    <property type="component" value="Unassembled WGS sequence"/>
</dbReference>
<evidence type="ECO:0000313" key="2">
    <source>
        <dbReference type="Proteomes" id="UP001204151"/>
    </source>
</evidence>